<feature type="compositionally biased region" description="Low complexity" evidence="8">
    <location>
        <begin position="194"/>
        <end position="204"/>
    </location>
</feature>
<dbReference type="InterPro" id="IPR002420">
    <property type="entry name" value="PI3K-type_C2_dom"/>
</dbReference>
<dbReference type="PROSITE" id="PS51547">
    <property type="entry name" value="C2_PI3K"/>
    <property type="match status" value="1"/>
</dbReference>
<dbReference type="InterPro" id="IPR015433">
    <property type="entry name" value="PI3/4_kinase"/>
</dbReference>
<dbReference type="CDD" id="cd00896">
    <property type="entry name" value="PI3Kc_III"/>
    <property type="match status" value="1"/>
</dbReference>
<dbReference type="InterPro" id="IPR016024">
    <property type="entry name" value="ARM-type_fold"/>
</dbReference>
<reference evidence="13" key="1">
    <citation type="journal article" date="2018" name="Nat. Microbiol.">
        <title>Leveraging single-cell genomics to expand the fungal tree of life.</title>
        <authorList>
            <person name="Ahrendt S.R."/>
            <person name="Quandt C.A."/>
            <person name="Ciobanu D."/>
            <person name="Clum A."/>
            <person name="Salamov A."/>
            <person name="Andreopoulos B."/>
            <person name="Cheng J.F."/>
            <person name="Woyke T."/>
            <person name="Pelin A."/>
            <person name="Henrissat B."/>
            <person name="Reynolds N.K."/>
            <person name="Benny G.L."/>
            <person name="Smith M.E."/>
            <person name="James T.Y."/>
            <person name="Grigoriev I.V."/>
        </authorList>
    </citation>
    <scope>NUCLEOTIDE SEQUENCE [LARGE SCALE GENOMIC DNA]</scope>
    <source>
        <strain evidence="13">ATCC 52028</strain>
    </source>
</reference>
<dbReference type="PROSITE" id="PS00916">
    <property type="entry name" value="PI3_4_KINASE_2"/>
    <property type="match status" value="1"/>
</dbReference>
<dbReference type="PANTHER" id="PTHR10048">
    <property type="entry name" value="PHOSPHATIDYLINOSITOL KINASE"/>
    <property type="match status" value="1"/>
</dbReference>
<dbReference type="GO" id="GO:0000045">
    <property type="term" value="P:autophagosome assembly"/>
    <property type="evidence" value="ECO:0007669"/>
    <property type="project" value="TreeGrafter"/>
</dbReference>
<feature type="domain" description="C2 PI3K-type" evidence="11">
    <location>
        <begin position="1"/>
        <end position="130"/>
    </location>
</feature>
<dbReference type="PIRSF" id="PIRSF000587">
    <property type="entry name" value="PI3K_Vps34"/>
    <property type="match status" value="1"/>
</dbReference>
<keyword evidence="13" id="KW-1185">Reference proteome</keyword>
<dbReference type="Pfam" id="PF00613">
    <property type="entry name" value="PI3Ka"/>
    <property type="match status" value="1"/>
</dbReference>
<evidence type="ECO:0000313" key="12">
    <source>
        <dbReference type="EMBL" id="RKP02093.1"/>
    </source>
</evidence>
<keyword evidence="6" id="KW-0067">ATP-binding</keyword>
<evidence type="ECO:0000256" key="8">
    <source>
        <dbReference type="SAM" id="MobiDB-lite"/>
    </source>
</evidence>
<evidence type="ECO:0000256" key="7">
    <source>
        <dbReference type="ARBA" id="ARBA00023985"/>
    </source>
</evidence>
<dbReference type="EMBL" id="ML014152">
    <property type="protein sequence ID" value="RKP02093.1"/>
    <property type="molecule type" value="Genomic_DNA"/>
</dbReference>
<keyword evidence="3" id="KW-0808">Transferase</keyword>
<dbReference type="SMART" id="SM00145">
    <property type="entry name" value="PI3Ka"/>
    <property type="match status" value="1"/>
</dbReference>
<sequence>DEWLVFPLTYRDLPRDAALHLTLWTSLCLSDADAYTPRRRADDGEDDHPDAMPRVRPIACARFPLFGKHATLRKGRHKVPLAAVPSGRSAMTTAAAPDPDLIAQLEKRMRRYARGDLPRVAWLDRIVFREMERVYTAQTQAAADAVQAIRDAGGDVAALPRGGMLAYLHIEVPQFDLPVVGGGAMVGASGTSGGSTARGAAGLGMTDPDEDWNPIEAKHRKLVRSDRRGYGPLDRELKPNAQARDALQTIIRYPPHQELSSEEKDLVWKFRMHLTRDKKALTKFLRSVTWSDPGEVRQALELLPYWVAIDVEDALELLSAEFNTHPEQHAAVRAFAVQQLRHADDNDLQLFLLQLVQALRHERVFSHHPSTPASADPFSSTPLIDFIVERSVQNRSLGNAFYWYVTAKEAALAAKTYGRVAYQFQTALMDQPDGYHRREIFRRQGELVAKLYALADSLQRSKSPRGAKIEQLRAHIADARNGLLSFAPLPLPLDADVHVTGIRPEKCSIFKSAMLPLCLMFTTVDGAEYPIMFKAGDDLRQDQLVLQFIRLFDRLLRRENLDLKVTPYKVLATGVKHGMVQLVLPSVSIGSIMREGPANILTRATPAATPAAAWQDPMLLAQETYAKSLAGYTVMTFILGVGDRHLDNILIQPDGHLFHIDFGFILGRDPKPYPPPVRLTQEMMDALPGGENPYRRMPYALFLRDCCVAYTILRKSANLILNLVSLLTHMNVPGIAIEPDQAVAKVQAKLRTDLTDEEEASAFLVSIIQQSFESLLPSMLEHIHNLAQLLRS</sequence>
<protein>
    <recommendedName>
        <fullName evidence="2">phosphatidylinositol 3-kinase</fullName>
        <ecNumber evidence="2">2.7.1.137</ecNumber>
    </recommendedName>
</protein>
<dbReference type="PROSITE" id="PS51545">
    <property type="entry name" value="PIK_HELICAL"/>
    <property type="match status" value="1"/>
</dbReference>
<evidence type="ECO:0000256" key="3">
    <source>
        <dbReference type="ARBA" id="ARBA00022679"/>
    </source>
</evidence>
<comment type="catalytic activity">
    <reaction evidence="7">
        <text>a 1,2-diacyl-sn-glycero-3-phospho-(1D-myo-inositol) + ATP = a 1,2-diacyl-sn-glycero-3-phospho-(1D-myo-inositol-3-phosphate) + ADP + H(+)</text>
        <dbReference type="Rhea" id="RHEA:12709"/>
        <dbReference type="ChEBI" id="CHEBI:15378"/>
        <dbReference type="ChEBI" id="CHEBI:30616"/>
        <dbReference type="ChEBI" id="CHEBI:57880"/>
        <dbReference type="ChEBI" id="CHEBI:58088"/>
        <dbReference type="ChEBI" id="CHEBI:456216"/>
        <dbReference type="EC" id="2.7.1.137"/>
    </reaction>
    <physiologicalReaction direction="left-to-right" evidence="7">
        <dbReference type="Rhea" id="RHEA:12710"/>
    </physiologicalReaction>
</comment>
<dbReference type="GO" id="GO:0034272">
    <property type="term" value="C:phosphatidylinositol 3-kinase complex, class III, type II"/>
    <property type="evidence" value="ECO:0007669"/>
    <property type="project" value="TreeGrafter"/>
</dbReference>
<dbReference type="GO" id="GO:0006897">
    <property type="term" value="P:endocytosis"/>
    <property type="evidence" value="ECO:0007669"/>
    <property type="project" value="TreeGrafter"/>
</dbReference>
<dbReference type="Pfam" id="PF00454">
    <property type="entry name" value="PI3_PI4_kinase"/>
    <property type="match status" value="2"/>
</dbReference>
<name>A0A4P9X9R2_9FUNG</name>
<evidence type="ECO:0000256" key="6">
    <source>
        <dbReference type="ARBA" id="ARBA00022840"/>
    </source>
</evidence>
<feature type="domain" description="PIK helical" evidence="10">
    <location>
        <begin position="234"/>
        <end position="430"/>
    </location>
</feature>
<evidence type="ECO:0000313" key="13">
    <source>
        <dbReference type="Proteomes" id="UP000274922"/>
    </source>
</evidence>
<dbReference type="InterPro" id="IPR000403">
    <property type="entry name" value="PI3/4_kinase_cat_dom"/>
</dbReference>
<dbReference type="SUPFAM" id="SSF56112">
    <property type="entry name" value="Protein kinase-like (PK-like)"/>
    <property type="match status" value="1"/>
</dbReference>
<dbReference type="GO" id="GO:0048015">
    <property type="term" value="P:phosphatidylinositol-mediated signaling"/>
    <property type="evidence" value="ECO:0007669"/>
    <property type="project" value="TreeGrafter"/>
</dbReference>
<feature type="non-terminal residue" evidence="12">
    <location>
        <position position="1"/>
    </location>
</feature>
<dbReference type="InterPro" id="IPR008290">
    <property type="entry name" value="PI3K_Vps34"/>
</dbReference>
<evidence type="ECO:0000256" key="1">
    <source>
        <dbReference type="ARBA" id="ARBA00006209"/>
    </source>
</evidence>
<dbReference type="InterPro" id="IPR042236">
    <property type="entry name" value="PI3K_accessory_sf"/>
</dbReference>
<dbReference type="GO" id="GO:0000407">
    <property type="term" value="C:phagophore assembly site"/>
    <property type="evidence" value="ECO:0007669"/>
    <property type="project" value="TreeGrafter"/>
</dbReference>
<dbReference type="GO" id="GO:0034271">
    <property type="term" value="C:phosphatidylinositol 3-kinase complex, class III, type I"/>
    <property type="evidence" value="ECO:0007669"/>
    <property type="project" value="TreeGrafter"/>
</dbReference>
<dbReference type="GO" id="GO:0005777">
    <property type="term" value="C:peroxisome"/>
    <property type="evidence" value="ECO:0007669"/>
    <property type="project" value="TreeGrafter"/>
</dbReference>
<dbReference type="AlphaFoldDB" id="A0A4P9X9R2"/>
<dbReference type="SUPFAM" id="SSF49562">
    <property type="entry name" value="C2 domain (Calcium/lipid-binding domain, CaLB)"/>
    <property type="match status" value="1"/>
</dbReference>
<feature type="region of interest" description="Disordered" evidence="8">
    <location>
        <begin position="191"/>
        <end position="211"/>
    </location>
</feature>
<dbReference type="Proteomes" id="UP000274922">
    <property type="component" value="Unassembled WGS sequence"/>
</dbReference>
<evidence type="ECO:0000256" key="5">
    <source>
        <dbReference type="ARBA" id="ARBA00022777"/>
    </source>
</evidence>
<dbReference type="Gene3D" id="3.30.1010.10">
    <property type="entry name" value="Phosphatidylinositol 3-kinase Catalytic Subunit, Chain A, domain 4"/>
    <property type="match status" value="1"/>
</dbReference>
<keyword evidence="4" id="KW-0547">Nucleotide-binding</keyword>
<dbReference type="CDD" id="cd00870">
    <property type="entry name" value="PI3Ka_III"/>
    <property type="match status" value="1"/>
</dbReference>
<keyword evidence="5" id="KW-0418">Kinase</keyword>
<dbReference type="GO" id="GO:0005768">
    <property type="term" value="C:endosome"/>
    <property type="evidence" value="ECO:0007669"/>
    <property type="project" value="TreeGrafter"/>
</dbReference>
<dbReference type="InterPro" id="IPR001263">
    <property type="entry name" value="PI3K_accessory_dom"/>
</dbReference>
<evidence type="ECO:0000259" key="11">
    <source>
        <dbReference type="PROSITE" id="PS51547"/>
    </source>
</evidence>
<dbReference type="SMART" id="SM00146">
    <property type="entry name" value="PI3Kc"/>
    <property type="match status" value="1"/>
</dbReference>
<dbReference type="GO" id="GO:0005524">
    <property type="term" value="F:ATP binding"/>
    <property type="evidence" value="ECO:0007669"/>
    <property type="project" value="UniProtKB-KW"/>
</dbReference>
<dbReference type="Gene3D" id="1.10.1070.11">
    <property type="entry name" value="Phosphatidylinositol 3-/4-kinase, catalytic domain"/>
    <property type="match status" value="1"/>
</dbReference>
<accession>A0A4P9X9R2</accession>
<comment type="similarity">
    <text evidence="1">Belongs to the PI3/PI4-kinase family. Type III PI4K subfamily.</text>
</comment>
<evidence type="ECO:0000256" key="4">
    <source>
        <dbReference type="ARBA" id="ARBA00022741"/>
    </source>
</evidence>
<gene>
    <name evidence="12" type="ORF">CXG81DRAFT_11220</name>
</gene>
<feature type="domain" description="PI3K/PI4K catalytic" evidence="9">
    <location>
        <begin position="503"/>
        <end position="775"/>
    </location>
</feature>
<evidence type="ECO:0000259" key="9">
    <source>
        <dbReference type="PROSITE" id="PS50290"/>
    </source>
</evidence>
<dbReference type="PROSITE" id="PS50290">
    <property type="entry name" value="PI3_4_KINASE_3"/>
    <property type="match status" value="1"/>
</dbReference>
<dbReference type="EC" id="2.7.1.137" evidence="2"/>
<dbReference type="GO" id="GO:0016303">
    <property type="term" value="F:1-phosphatidylinositol-3-kinase activity"/>
    <property type="evidence" value="ECO:0007669"/>
    <property type="project" value="UniProtKB-EC"/>
</dbReference>
<dbReference type="SUPFAM" id="SSF48371">
    <property type="entry name" value="ARM repeat"/>
    <property type="match status" value="1"/>
</dbReference>
<dbReference type="PANTHER" id="PTHR10048:SF7">
    <property type="entry name" value="PHOSPHATIDYLINOSITOL 3-KINASE CATALYTIC SUBUNIT TYPE 3"/>
    <property type="match status" value="1"/>
</dbReference>
<organism evidence="12 13">
    <name type="scientific">Caulochytrium protostelioides</name>
    <dbReference type="NCBI Taxonomy" id="1555241"/>
    <lineage>
        <taxon>Eukaryota</taxon>
        <taxon>Fungi</taxon>
        <taxon>Fungi incertae sedis</taxon>
        <taxon>Chytridiomycota</taxon>
        <taxon>Chytridiomycota incertae sedis</taxon>
        <taxon>Chytridiomycetes</taxon>
        <taxon>Caulochytriales</taxon>
        <taxon>Caulochytriaceae</taxon>
        <taxon>Caulochytrium</taxon>
    </lineage>
</organism>
<evidence type="ECO:0000256" key="2">
    <source>
        <dbReference type="ARBA" id="ARBA00012073"/>
    </source>
</evidence>
<dbReference type="Gene3D" id="2.60.40.150">
    <property type="entry name" value="C2 domain"/>
    <property type="match status" value="1"/>
</dbReference>
<dbReference type="InterPro" id="IPR011009">
    <property type="entry name" value="Kinase-like_dom_sf"/>
</dbReference>
<dbReference type="Pfam" id="PF00792">
    <property type="entry name" value="PI3K_C2"/>
    <property type="match status" value="1"/>
</dbReference>
<dbReference type="InterPro" id="IPR035892">
    <property type="entry name" value="C2_domain_sf"/>
</dbReference>
<proteinExistence type="inferred from homology"/>
<dbReference type="InterPro" id="IPR018936">
    <property type="entry name" value="PI3/4_kinase_CS"/>
</dbReference>
<dbReference type="InterPro" id="IPR057756">
    <property type="entry name" value="PI3-kinase_type3/VPS34_cat"/>
</dbReference>
<dbReference type="OrthoDB" id="67688at2759"/>
<dbReference type="FunFam" id="3.30.1010.10:FF:000002">
    <property type="entry name" value="Phosphatidylinositol 3-kinase catalytic subunit type 3"/>
    <property type="match status" value="1"/>
</dbReference>
<dbReference type="STRING" id="1555241.A0A4P9X9R2"/>
<dbReference type="PROSITE" id="PS00915">
    <property type="entry name" value="PI3_4_KINASE_1"/>
    <property type="match status" value="1"/>
</dbReference>
<dbReference type="Gene3D" id="1.25.40.70">
    <property type="entry name" value="Phosphatidylinositol 3-kinase, accessory domain (PIK)"/>
    <property type="match status" value="1"/>
</dbReference>
<evidence type="ECO:0000259" key="10">
    <source>
        <dbReference type="PROSITE" id="PS51545"/>
    </source>
</evidence>
<dbReference type="InterPro" id="IPR036940">
    <property type="entry name" value="PI3/4_kinase_cat_sf"/>
</dbReference>